<dbReference type="OrthoDB" id="5182370at2"/>
<evidence type="ECO:0000313" key="2">
    <source>
        <dbReference type="Proteomes" id="UP000312032"/>
    </source>
</evidence>
<comment type="caution">
    <text evidence="1">The sequence shown here is derived from an EMBL/GenBank/DDBJ whole genome shotgun (WGS) entry which is preliminary data.</text>
</comment>
<gene>
    <name evidence="1" type="ORF">FHE74_04180</name>
</gene>
<protein>
    <submittedName>
        <fullName evidence="1">Uncharacterized protein</fullName>
    </submittedName>
</protein>
<evidence type="ECO:0000313" key="1">
    <source>
        <dbReference type="EMBL" id="TNL98403.1"/>
    </source>
</evidence>
<dbReference type="Proteomes" id="UP000312032">
    <property type="component" value="Unassembled WGS sequence"/>
</dbReference>
<dbReference type="EMBL" id="VDHJ01000005">
    <property type="protein sequence ID" value="TNL98403.1"/>
    <property type="molecule type" value="Genomic_DNA"/>
</dbReference>
<dbReference type="RefSeq" id="WP_139465248.1">
    <property type="nucleotide sequence ID" value="NZ_VDHJ01000005.1"/>
</dbReference>
<keyword evidence="2" id="KW-1185">Reference proteome</keyword>
<accession>A0A5C4U3W4</accession>
<name>A0A5C4U3W4_9CORY</name>
<dbReference type="AlphaFoldDB" id="A0A5C4U3W4"/>
<organism evidence="1 2">
    <name type="scientific">Corynebacterium tapiri</name>
    <dbReference type="NCBI Taxonomy" id="1448266"/>
    <lineage>
        <taxon>Bacteria</taxon>
        <taxon>Bacillati</taxon>
        <taxon>Actinomycetota</taxon>
        <taxon>Actinomycetes</taxon>
        <taxon>Mycobacteriales</taxon>
        <taxon>Corynebacteriaceae</taxon>
        <taxon>Corynebacterium</taxon>
    </lineage>
</organism>
<proteinExistence type="predicted"/>
<sequence>MRPSLPLGARRRDYVVSALIALVCLLLVAGAWWLAPARDAHLEPADPTQRQDTPPPPREVPQTLTEVFQAPAQYPAATPRPIVSAGTVLAYEGSTAQGLDAHGQPLWSYHRDHPACALAEAWDSVVLAFDEGFGCGDVVAVDARKGTYAATRSALATDSPAVLSSNDRVGLAGSDRVELWRSDLVRTVEYGKVEAPQEPGAQPHPECTITSTLTRTELLAITETCPGSPGATLRFLEATPEDSRKPEVISEVPLDDPAARLVAIGQHAAAIYSDSTIRSYAEDGAELTQRSVPAAGNGLGLVPPTADLPHHMSWFDGERLYLFDPDDLSVSAIIDDALGLGISVAGRTLVPVEGGIGVLAESGSTIERVIPVDRARVDAPVHLNIAGSTIVEKRDDTLVGLRAD</sequence>
<reference evidence="1 2" key="1">
    <citation type="submission" date="2019-06" db="EMBL/GenBank/DDBJ databases">
        <authorList>
            <person name="Li J."/>
        </authorList>
    </citation>
    <scope>NUCLEOTIDE SEQUENCE [LARGE SCALE GENOMIC DNA]</scope>
    <source>
        <strain evidence="1 2">LMG 28165</strain>
    </source>
</reference>